<keyword evidence="8" id="KW-1185">Reference proteome</keyword>
<evidence type="ECO:0000256" key="2">
    <source>
        <dbReference type="ARBA" id="ARBA00023136"/>
    </source>
</evidence>
<feature type="domain" description="LptD C-terminal" evidence="6">
    <location>
        <begin position="351"/>
        <end position="709"/>
    </location>
</feature>
<name>A0A511XMY9_9PROT</name>
<evidence type="ECO:0000256" key="3">
    <source>
        <dbReference type="ARBA" id="ARBA00023237"/>
    </source>
</evidence>
<evidence type="ECO:0000256" key="4">
    <source>
        <dbReference type="HAMAP-Rule" id="MF_01411"/>
    </source>
</evidence>
<accession>A0A511XMY9</accession>
<comment type="similarity">
    <text evidence="4">Belongs to the LptD family.</text>
</comment>
<comment type="subunit">
    <text evidence="4">Component of the lipopolysaccharide transport and assembly complex.</text>
</comment>
<evidence type="ECO:0000259" key="5">
    <source>
        <dbReference type="Pfam" id="PF03968"/>
    </source>
</evidence>
<keyword evidence="3 4" id="KW-0998">Cell outer membrane</keyword>
<protein>
    <recommendedName>
        <fullName evidence="4">LPS-assembly protein LptD</fullName>
    </recommendedName>
</protein>
<evidence type="ECO:0000313" key="8">
    <source>
        <dbReference type="Proteomes" id="UP000321746"/>
    </source>
</evidence>
<dbReference type="PANTHER" id="PTHR30189">
    <property type="entry name" value="LPS-ASSEMBLY PROTEIN"/>
    <property type="match status" value="1"/>
</dbReference>
<dbReference type="EMBL" id="BJYG01000038">
    <property type="protein sequence ID" value="GEN64307.1"/>
    <property type="molecule type" value="Genomic_DNA"/>
</dbReference>
<dbReference type="GO" id="GO:0043165">
    <property type="term" value="P:Gram-negative-bacterium-type cell outer membrane assembly"/>
    <property type="evidence" value="ECO:0007669"/>
    <property type="project" value="UniProtKB-UniRule"/>
</dbReference>
<comment type="caution">
    <text evidence="4">Lacks conserved residue(s) required for the propagation of feature annotation.</text>
</comment>
<dbReference type="AlphaFoldDB" id="A0A511XMY9"/>
<evidence type="ECO:0000259" key="6">
    <source>
        <dbReference type="Pfam" id="PF04453"/>
    </source>
</evidence>
<dbReference type="InterPro" id="IPR005653">
    <property type="entry name" value="OstA-like_N"/>
</dbReference>
<evidence type="ECO:0000256" key="1">
    <source>
        <dbReference type="ARBA" id="ARBA00022729"/>
    </source>
</evidence>
<keyword evidence="1 4" id="KW-0732">Signal</keyword>
<dbReference type="InterPro" id="IPR020889">
    <property type="entry name" value="LipoPS_assembly_LptD"/>
</dbReference>
<reference evidence="7 8" key="1">
    <citation type="submission" date="2019-07" db="EMBL/GenBank/DDBJ databases">
        <title>Whole genome shotgun sequence of Acetobacter oeni NBRC 105207.</title>
        <authorList>
            <person name="Hosoyama A."/>
            <person name="Uohara A."/>
            <person name="Ohji S."/>
            <person name="Ichikawa N."/>
        </authorList>
    </citation>
    <scope>NUCLEOTIDE SEQUENCE [LARGE SCALE GENOMIC DNA]</scope>
    <source>
        <strain evidence="7 8">NBRC 105207</strain>
    </source>
</reference>
<dbReference type="Pfam" id="PF04453">
    <property type="entry name" value="LptD"/>
    <property type="match status" value="1"/>
</dbReference>
<evidence type="ECO:0000313" key="7">
    <source>
        <dbReference type="EMBL" id="GEN64307.1"/>
    </source>
</evidence>
<dbReference type="Proteomes" id="UP000321746">
    <property type="component" value="Unassembled WGS sequence"/>
</dbReference>
<sequence length="801" mass="89267">MLFPMTGSIRFPPRRVRRAIAVCLKGVRGLTGAPGSLARRGGAGVFWAGLGTTSALLIASSETAHAQFRPTPLHLNMGSTGSRNAPVTFQSDKVSYDDKAGVVTWTGNVQVWQGDRIMRADKMTYDRNTGIVAATGSVASSQPDGSVLFSHYAELTGNMRDGVMTHVNALLMDNAKLAANGMRRTGGKVNDLTRAVYTACEICAKHPTRAPFWQFRAYNATQDLQHQQIEFRDVYWDILGIPAFYLPYFSITDPSAKRHSGFLIPGITPHDRYLGTYVTIPYYWVIDDQSDVTVQGLFSSKTGPQLSAQYRNRFNFGTLNILGGVAYDDYRHAGYTNDFGDSVGAQNDRGIQGYIFARGQASITKTWRGGFNIQIASSANYMRDYRVQGYGSDTLNSNAYLEGFGTGSYSRVDGQFYQGLNQGVIRNSDLPFVMPHYEYSFLSQPDILGGRLGLNTNDFYVYRSDGARDQRGELQANWDRPFRTSWGQKYLITMRLDSMVYRATHLNQQPNYYNYAKTAVEGQVVPTVAVKMNWPFLRQFMKGHGTQILEPIAQAIYAPNTGNGSSQNMPNEDSLNYEFTDSTLFALNRYQGTDRIDGGLRANVGMHGNWTWNGHVVDVLVGESFQEHIERDRLPYSGLNHHMSDVVARARVEPTQYFGFTARTRVNPLNGDIDFGDALFNLSGPHFGVNGGYVYEPVTPYYYYVNDYRNSAPPAVYYQRTNEISGGLSTSWANWHASAFARRSLSRKEFVSVGANAGIQNDCFGLDVMYLKQYTTIGGQQRNSTVLFTLTLKSIGAFGLK</sequence>
<dbReference type="GO" id="GO:0009279">
    <property type="term" value="C:cell outer membrane"/>
    <property type="evidence" value="ECO:0007669"/>
    <property type="project" value="UniProtKB-SubCell"/>
</dbReference>
<dbReference type="InterPro" id="IPR007543">
    <property type="entry name" value="LptD_C"/>
</dbReference>
<dbReference type="HAMAP" id="MF_01411">
    <property type="entry name" value="LPS_assembly_LptD"/>
    <property type="match status" value="1"/>
</dbReference>
<dbReference type="GO" id="GO:0015920">
    <property type="term" value="P:lipopolysaccharide transport"/>
    <property type="evidence" value="ECO:0007669"/>
    <property type="project" value="InterPro"/>
</dbReference>
<comment type="subcellular location">
    <subcellularLocation>
        <location evidence="4">Cell outer membrane</location>
    </subcellularLocation>
</comment>
<dbReference type="Pfam" id="PF03968">
    <property type="entry name" value="LptD_N"/>
    <property type="match status" value="1"/>
</dbReference>
<organism evidence="7 8">
    <name type="scientific">Acetobacter oeni</name>
    <dbReference type="NCBI Taxonomy" id="304077"/>
    <lineage>
        <taxon>Bacteria</taxon>
        <taxon>Pseudomonadati</taxon>
        <taxon>Pseudomonadota</taxon>
        <taxon>Alphaproteobacteria</taxon>
        <taxon>Acetobacterales</taxon>
        <taxon>Acetobacteraceae</taxon>
        <taxon>Acetobacter</taxon>
    </lineage>
</organism>
<proteinExistence type="inferred from homology"/>
<comment type="function">
    <text evidence="4">Involved in the assembly of lipopolysaccharide (LPS) at the surface of the outer membrane.</text>
</comment>
<dbReference type="Gene3D" id="2.60.450.10">
    <property type="entry name" value="Lipopolysaccharide (LPS) transport protein A like domain"/>
    <property type="match status" value="1"/>
</dbReference>
<gene>
    <name evidence="4 7" type="primary">lptD</name>
    <name evidence="7" type="ORF">AOE01nite_25310</name>
</gene>
<keyword evidence="2 4" id="KW-0472">Membrane</keyword>
<dbReference type="InterPro" id="IPR050218">
    <property type="entry name" value="LptD"/>
</dbReference>
<dbReference type="PANTHER" id="PTHR30189:SF1">
    <property type="entry name" value="LPS-ASSEMBLY PROTEIN LPTD"/>
    <property type="match status" value="1"/>
</dbReference>
<dbReference type="GO" id="GO:1990351">
    <property type="term" value="C:transporter complex"/>
    <property type="evidence" value="ECO:0007669"/>
    <property type="project" value="TreeGrafter"/>
</dbReference>
<feature type="domain" description="Organic solvent tolerance-like N-terminal" evidence="5">
    <location>
        <begin position="90"/>
        <end position="135"/>
    </location>
</feature>
<comment type="caution">
    <text evidence="7">The sequence shown here is derived from an EMBL/GenBank/DDBJ whole genome shotgun (WGS) entry which is preliminary data.</text>
</comment>